<organism evidence="4 5">
    <name type="scientific">Ciconia maguari</name>
    <dbReference type="NCBI Taxonomy" id="52777"/>
    <lineage>
        <taxon>Eukaryota</taxon>
        <taxon>Metazoa</taxon>
        <taxon>Chordata</taxon>
        <taxon>Craniata</taxon>
        <taxon>Vertebrata</taxon>
        <taxon>Euteleostomi</taxon>
        <taxon>Archelosauria</taxon>
        <taxon>Archosauria</taxon>
        <taxon>Dinosauria</taxon>
        <taxon>Saurischia</taxon>
        <taxon>Theropoda</taxon>
        <taxon>Coelurosauria</taxon>
        <taxon>Aves</taxon>
        <taxon>Neognathae</taxon>
        <taxon>Neoaves</taxon>
        <taxon>Aequornithes</taxon>
        <taxon>Ciconiiformes</taxon>
        <taxon>Ciconiidae</taxon>
        <taxon>Ciconia</taxon>
    </lineage>
</organism>
<evidence type="ECO:0000256" key="1">
    <source>
        <dbReference type="ARBA" id="ARBA00022989"/>
    </source>
</evidence>
<feature type="non-terminal residue" evidence="4">
    <location>
        <position position="99"/>
    </location>
</feature>
<dbReference type="PROSITE" id="PS50041">
    <property type="entry name" value="C_TYPE_LECTIN_2"/>
    <property type="match status" value="1"/>
</dbReference>
<keyword evidence="2" id="KW-1015">Disulfide bond</keyword>
<name>A0A7L0AK36_9AVES</name>
<keyword evidence="5" id="KW-1185">Reference proteome</keyword>
<evidence type="ECO:0000259" key="3">
    <source>
        <dbReference type="PROSITE" id="PS50041"/>
    </source>
</evidence>
<keyword evidence="1" id="KW-1133">Transmembrane helix</keyword>
<keyword evidence="1" id="KW-0472">Membrane</keyword>
<dbReference type="PANTHER" id="PTHR46784">
    <property type="entry name" value="KILLER CELL LECTIN-LIKE RECEPTOR SUBFAMILY B MEMBER 1"/>
    <property type="match status" value="1"/>
</dbReference>
<dbReference type="AlphaFoldDB" id="A0A7L0AK36"/>
<feature type="non-terminal residue" evidence="4">
    <location>
        <position position="1"/>
    </location>
</feature>
<accession>A0A7L0AK36</accession>
<dbReference type="SUPFAM" id="SSF56436">
    <property type="entry name" value="C-type lectin-like"/>
    <property type="match status" value="1"/>
</dbReference>
<dbReference type="Proteomes" id="UP000537039">
    <property type="component" value="Unassembled WGS sequence"/>
</dbReference>
<gene>
    <name evidence="4" type="primary">Klrb1b_1</name>
    <name evidence="4" type="ORF">CICMAG_R14826</name>
</gene>
<dbReference type="Pfam" id="PF00059">
    <property type="entry name" value="Lectin_C"/>
    <property type="match status" value="1"/>
</dbReference>
<dbReference type="InterPro" id="IPR001304">
    <property type="entry name" value="C-type_lectin-like"/>
</dbReference>
<feature type="domain" description="C-type lectin" evidence="3">
    <location>
        <begin position="1"/>
        <end position="93"/>
    </location>
</feature>
<evidence type="ECO:0000313" key="4">
    <source>
        <dbReference type="EMBL" id="NXJ35267.1"/>
    </source>
</evidence>
<protein>
    <submittedName>
        <fullName evidence="4">KRBBA protein</fullName>
    </submittedName>
</protein>
<reference evidence="4 5" key="1">
    <citation type="submission" date="2019-09" db="EMBL/GenBank/DDBJ databases">
        <title>Bird 10,000 Genomes (B10K) Project - Family phase.</title>
        <authorList>
            <person name="Zhang G."/>
        </authorList>
    </citation>
    <scope>NUCLEOTIDE SEQUENCE [LARGE SCALE GENOMIC DNA]</scope>
    <source>
        <strain evidence="4">B10K-DU-001-47</strain>
        <tissue evidence="4">Muscle</tissue>
    </source>
</reference>
<keyword evidence="1" id="KW-0812">Transmembrane</keyword>
<evidence type="ECO:0000313" key="5">
    <source>
        <dbReference type="Proteomes" id="UP000537039"/>
    </source>
</evidence>
<dbReference type="InterPro" id="IPR016186">
    <property type="entry name" value="C-type_lectin-like/link_sf"/>
</dbReference>
<dbReference type="InterPro" id="IPR051527">
    <property type="entry name" value="KLR_subfamily_B"/>
</dbReference>
<dbReference type="InterPro" id="IPR016187">
    <property type="entry name" value="CTDL_fold"/>
</dbReference>
<dbReference type="EMBL" id="VXAE01005796">
    <property type="protein sequence ID" value="NXJ35267.1"/>
    <property type="molecule type" value="Genomic_DNA"/>
</dbReference>
<dbReference type="Gene3D" id="3.10.100.10">
    <property type="entry name" value="Mannose-Binding Protein A, subunit A"/>
    <property type="match status" value="1"/>
</dbReference>
<evidence type="ECO:0000256" key="2">
    <source>
        <dbReference type="ARBA" id="ARBA00023157"/>
    </source>
</evidence>
<proteinExistence type="predicted"/>
<dbReference type="GO" id="GO:0042269">
    <property type="term" value="P:regulation of natural killer cell mediated cytotoxicity"/>
    <property type="evidence" value="ECO:0007669"/>
    <property type="project" value="TreeGrafter"/>
</dbReference>
<sequence length="99" mass="11132">KQDCVNRGAELLMPGDQEELGFLNEILQKPSRYFWIGLSIPSAGKGWTWLNGSRLDQSRFQLSPGEKGRSCGVLREDRISSDNCSSALQWICQKEATQL</sequence>
<dbReference type="GO" id="GO:0009986">
    <property type="term" value="C:cell surface"/>
    <property type="evidence" value="ECO:0007669"/>
    <property type="project" value="TreeGrafter"/>
</dbReference>
<dbReference type="GO" id="GO:0005886">
    <property type="term" value="C:plasma membrane"/>
    <property type="evidence" value="ECO:0007669"/>
    <property type="project" value="TreeGrafter"/>
</dbReference>
<dbReference type="GO" id="GO:0038023">
    <property type="term" value="F:signaling receptor activity"/>
    <property type="evidence" value="ECO:0007669"/>
    <property type="project" value="TreeGrafter"/>
</dbReference>
<comment type="caution">
    <text evidence="4">The sequence shown here is derived from an EMBL/GenBank/DDBJ whole genome shotgun (WGS) entry which is preliminary data.</text>
</comment>
<dbReference type="PANTHER" id="PTHR46784:SF1">
    <property type="entry name" value="KILLER CELL LECTIN-LIKE RECEPTOR SUBFAMILY B MEMBER 1"/>
    <property type="match status" value="1"/>
</dbReference>